<evidence type="ECO:0000256" key="8">
    <source>
        <dbReference type="NCBIfam" id="TIGR00188"/>
    </source>
</evidence>
<dbReference type="InterPro" id="IPR014721">
    <property type="entry name" value="Ribsml_uS5_D2-typ_fold_subgr"/>
</dbReference>
<dbReference type="HAMAP" id="MF_00227">
    <property type="entry name" value="RNase_P"/>
    <property type="match status" value="1"/>
</dbReference>
<keyword evidence="5 7" id="KW-0378">Hydrolase</keyword>
<protein>
    <recommendedName>
        <fullName evidence="7 8">Ribonuclease P protein component</fullName>
        <shortName evidence="7">RNase P protein</shortName>
        <shortName evidence="7">RNaseP protein</shortName>
        <ecNumber evidence="7 8">3.1.26.5</ecNumber>
    </recommendedName>
    <alternativeName>
        <fullName evidence="7">Protein C5</fullName>
    </alternativeName>
</protein>
<dbReference type="PANTHER" id="PTHR33992">
    <property type="entry name" value="RIBONUCLEASE P PROTEIN COMPONENT"/>
    <property type="match status" value="1"/>
</dbReference>
<dbReference type="Gene3D" id="3.30.230.10">
    <property type="match status" value="1"/>
</dbReference>
<organism evidence="9 10">
    <name type="scientific">Seinonella peptonophila</name>
    <dbReference type="NCBI Taxonomy" id="112248"/>
    <lineage>
        <taxon>Bacteria</taxon>
        <taxon>Bacillati</taxon>
        <taxon>Bacillota</taxon>
        <taxon>Bacilli</taxon>
        <taxon>Bacillales</taxon>
        <taxon>Thermoactinomycetaceae</taxon>
        <taxon>Seinonella</taxon>
    </lineage>
</organism>
<name>A0A1M4WZG9_9BACL</name>
<dbReference type="InterPro" id="IPR020568">
    <property type="entry name" value="Ribosomal_Su5_D2-typ_SF"/>
</dbReference>
<comment type="catalytic activity">
    <reaction evidence="7">
        <text>Endonucleolytic cleavage of RNA, removing 5'-extranucleotides from tRNA precursor.</text>
        <dbReference type="EC" id="3.1.26.5"/>
    </reaction>
</comment>
<dbReference type="SUPFAM" id="SSF54211">
    <property type="entry name" value="Ribosomal protein S5 domain 2-like"/>
    <property type="match status" value="1"/>
</dbReference>
<dbReference type="InterPro" id="IPR020539">
    <property type="entry name" value="RNase_P_CS"/>
</dbReference>
<dbReference type="Pfam" id="PF00825">
    <property type="entry name" value="Ribonuclease_P"/>
    <property type="match status" value="1"/>
</dbReference>
<keyword evidence="2 7" id="KW-0819">tRNA processing</keyword>
<dbReference type="GO" id="GO:0001682">
    <property type="term" value="P:tRNA 5'-leader removal"/>
    <property type="evidence" value="ECO:0007669"/>
    <property type="project" value="UniProtKB-UniRule"/>
</dbReference>
<evidence type="ECO:0000256" key="2">
    <source>
        <dbReference type="ARBA" id="ARBA00022694"/>
    </source>
</evidence>
<dbReference type="GO" id="GO:0000049">
    <property type="term" value="F:tRNA binding"/>
    <property type="evidence" value="ECO:0007669"/>
    <property type="project" value="UniProtKB-UniRule"/>
</dbReference>
<evidence type="ECO:0000256" key="3">
    <source>
        <dbReference type="ARBA" id="ARBA00022722"/>
    </source>
</evidence>
<dbReference type="InterPro" id="IPR000100">
    <property type="entry name" value="RNase_P"/>
</dbReference>
<sequence length="119" mass="14314">MHRTYRLKARRDFRRVFRLGRSVANRQFVVFLRYRRPGEHDSFRLGISVSRKVGKAVVRNRIRRRVKEVVRSWANELKHDVDLIIIVRKPAVDLTFQQVESSLRHVMKKAKCFRSRSPE</sequence>
<evidence type="ECO:0000256" key="6">
    <source>
        <dbReference type="ARBA" id="ARBA00022884"/>
    </source>
</evidence>
<dbReference type="PANTHER" id="PTHR33992:SF1">
    <property type="entry name" value="RIBONUCLEASE P PROTEIN COMPONENT"/>
    <property type="match status" value="1"/>
</dbReference>
<evidence type="ECO:0000256" key="1">
    <source>
        <dbReference type="ARBA" id="ARBA00002663"/>
    </source>
</evidence>
<dbReference type="OrthoDB" id="9810867at2"/>
<gene>
    <name evidence="7" type="primary">rnpA</name>
    <name evidence="9" type="ORF">SAMN05444392_10444</name>
</gene>
<dbReference type="GO" id="GO:0042781">
    <property type="term" value="F:3'-tRNA processing endoribonuclease activity"/>
    <property type="evidence" value="ECO:0007669"/>
    <property type="project" value="TreeGrafter"/>
</dbReference>
<dbReference type="GO" id="GO:0004526">
    <property type="term" value="F:ribonuclease P activity"/>
    <property type="evidence" value="ECO:0007669"/>
    <property type="project" value="UniProtKB-UniRule"/>
</dbReference>
<evidence type="ECO:0000313" key="9">
    <source>
        <dbReference type="EMBL" id="SHE86527.1"/>
    </source>
</evidence>
<dbReference type="GO" id="GO:0030677">
    <property type="term" value="C:ribonuclease P complex"/>
    <property type="evidence" value="ECO:0007669"/>
    <property type="project" value="TreeGrafter"/>
</dbReference>
<dbReference type="AlphaFoldDB" id="A0A1M4WZG9"/>
<evidence type="ECO:0000256" key="7">
    <source>
        <dbReference type="HAMAP-Rule" id="MF_00227"/>
    </source>
</evidence>
<evidence type="ECO:0000256" key="4">
    <source>
        <dbReference type="ARBA" id="ARBA00022759"/>
    </source>
</evidence>
<keyword evidence="4 7" id="KW-0255">Endonuclease</keyword>
<dbReference type="Proteomes" id="UP000184476">
    <property type="component" value="Unassembled WGS sequence"/>
</dbReference>
<dbReference type="FunFam" id="3.30.230.10:FF:000021">
    <property type="entry name" value="Ribonuclease P protein component"/>
    <property type="match status" value="1"/>
</dbReference>
<evidence type="ECO:0000313" key="10">
    <source>
        <dbReference type="Proteomes" id="UP000184476"/>
    </source>
</evidence>
<dbReference type="EMBL" id="FQVL01000004">
    <property type="protein sequence ID" value="SHE86527.1"/>
    <property type="molecule type" value="Genomic_DNA"/>
</dbReference>
<accession>A0A1M4WZG9</accession>
<comment type="subunit">
    <text evidence="7">Consists of a catalytic RNA component (M1 or rnpB) and a protein subunit.</text>
</comment>
<keyword evidence="3 7" id="KW-0540">Nuclease</keyword>
<reference evidence="9 10" key="1">
    <citation type="submission" date="2016-11" db="EMBL/GenBank/DDBJ databases">
        <authorList>
            <person name="Jaros S."/>
            <person name="Januszkiewicz K."/>
            <person name="Wedrychowicz H."/>
        </authorList>
    </citation>
    <scope>NUCLEOTIDE SEQUENCE [LARGE SCALE GENOMIC DNA]</scope>
    <source>
        <strain evidence="9 10">DSM 44666</strain>
    </source>
</reference>
<comment type="function">
    <text evidence="1 7">RNaseP catalyzes the removal of the 5'-leader sequence from pre-tRNA to produce the mature 5'-terminus. It can also cleave other RNA substrates such as 4.5S RNA. The protein component plays an auxiliary but essential role in vivo by binding to the 5'-leader sequence and broadening the substrate specificity of the ribozyme.</text>
</comment>
<dbReference type="STRING" id="112248.SAMN05444392_10444"/>
<dbReference type="PROSITE" id="PS00648">
    <property type="entry name" value="RIBONUCLEASE_P"/>
    <property type="match status" value="1"/>
</dbReference>
<evidence type="ECO:0000256" key="5">
    <source>
        <dbReference type="ARBA" id="ARBA00022801"/>
    </source>
</evidence>
<proteinExistence type="inferred from homology"/>
<keyword evidence="6 7" id="KW-0694">RNA-binding</keyword>
<dbReference type="EC" id="3.1.26.5" evidence="7 8"/>
<dbReference type="NCBIfam" id="TIGR00188">
    <property type="entry name" value="rnpA"/>
    <property type="match status" value="1"/>
</dbReference>
<comment type="similarity">
    <text evidence="7">Belongs to the RnpA family.</text>
</comment>
<keyword evidence="10" id="KW-1185">Reference proteome</keyword>
<dbReference type="RefSeq" id="WP_073154446.1">
    <property type="nucleotide sequence ID" value="NZ_FQVL01000004.1"/>
</dbReference>